<dbReference type="PANTHER" id="PTHR42678">
    <property type="entry name" value="AMIDASE"/>
    <property type="match status" value="1"/>
</dbReference>
<dbReference type="RefSeq" id="WP_114915887.1">
    <property type="nucleotide sequence ID" value="NZ_CP024848.1"/>
</dbReference>
<dbReference type="Pfam" id="PF01425">
    <property type="entry name" value="Amidase"/>
    <property type="match status" value="1"/>
</dbReference>
<reference evidence="3" key="1">
    <citation type="submission" date="2017-11" db="EMBL/GenBank/DDBJ databases">
        <authorList>
            <person name="Zhu W."/>
        </authorList>
    </citation>
    <scope>NUCLEOTIDE SEQUENCE [LARGE SCALE GENOMIC DNA]</scope>
    <source>
        <strain evidence="3">160</strain>
    </source>
</reference>
<evidence type="ECO:0000259" key="1">
    <source>
        <dbReference type="Pfam" id="PF01425"/>
    </source>
</evidence>
<proteinExistence type="predicted"/>
<accession>A0A345PF11</accession>
<keyword evidence="3" id="KW-1185">Reference proteome</keyword>
<dbReference type="EMBL" id="CP024848">
    <property type="protein sequence ID" value="AXI08591.1"/>
    <property type="molecule type" value="Genomic_DNA"/>
</dbReference>
<dbReference type="SUPFAM" id="SSF75304">
    <property type="entry name" value="Amidase signature (AS) enzymes"/>
    <property type="match status" value="1"/>
</dbReference>
<dbReference type="EC" id="3.5.1.4" evidence="2"/>
<dbReference type="PANTHER" id="PTHR42678:SF34">
    <property type="entry name" value="OS04G0183300 PROTEIN"/>
    <property type="match status" value="1"/>
</dbReference>
<dbReference type="InterPro" id="IPR023631">
    <property type="entry name" value="Amidase_dom"/>
</dbReference>
<organism evidence="2 3">
    <name type="scientific">Oceanobacillus zhaokaii</name>
    <dbReference type="NCBI Taxonomy" id="2052660"/>
    <lineage>
        <taxon>Bacteria</taxon>
        <taxon>Bacillati</taxon>
        <taxon>Bacillota</taxon>
        <taxon>Bacilli</taxon>
        <taxon>Bacillales</taxon>
        <taxon>Bacillaceae</taxon>
        <taxon>Oceanobacillus</taxon>
    </lineage>
</organism>
<dbReference type="OrthoDB" id="9811471at2"/>
<feature type="domain" description="Amidase" evidence="1">
    <location>
        <begin position="32"/>
        <end position="467"/>
    </location>
</feature>
<protein>
    <submittedName>
        <fullName evidence="2">Amidase</fullName>
        <ecNumber evidence="2">3.5.1.4</ecNumber>
    </submittedName>
</protein>
<dbReference type="GO" id="GO:0004040">
    <property type="term" value="F:amidase activity"/>
    <property type="evidence" value="ECO:0007669"/>
    <property type="project" value="UniProtKB-EC"/>
</dbReference>
<evidence type="ECO:0000313" key="3">
    <source>
        <dbReference type="Proteomes" id="UP000253908"/>
    </source>
</evidence>
<dbReference type="Gene3D" id="3.90.1300.10">
    <property type="entry name" value="Amidase signature (AS) domain"/>
    <property type="match status" value="1"/>
</dbReference>
<name>A0A345PF11_9BACI</name>
<dbReference type="InterPro" id="IPR036928">
    <property type="entry name" value="AS_sf"/>
</dbReference>
<dbReference type="KEGG" id="ocn:CUC15_06520"/>
<evidence type="ECO:0000313" key="2">
    <source>
        <dbReference type="EMBL" id="AXI08591.1"/>
    </source>
</evidence>
<dbReference type="Proteomes" id="UP000253908">
    <property type="component" value="Chromosome"/>
</dbReference>
<sequence>MEKLILEPEWLLEITIDALQQKLAKFDITSEEVVRIYLNRILNYDQSGPSINSIIEINPEAIHIARSLDYERKTKGSRGILHGIPVLLKDNIDTADKMHTSSGSIVLAESYASSDAYLVGKLREAGAIILGKTNLTEWAHFTAEDMPSGYSSRGGKTLNPYGQKISVGGSSSGSGAAIAANLAVVSVGTETSGSILSPASQNSIVGIKPTLGLVSRSGIIPISHNQDTAGPMARTVRDAAILLNVLMSADPNDPVTCSNELMHADFTAFLNKNGLQGKRIGIAREPFFAKLSKEKISIMDQAIEDARKLGAEVIDPIEISFAEKISDINVMLHDFKTGINAYLKTIDPSLGIRSLKDVIAKNEEIGEKALKYGQSTLLQAEETSGRLTEPLYLRSLLNDAIYSRDKGIDAVINLHSLDAIVFPDYKGALLTAKAGYPSINVPAGFTALGEPVGITFTAKAFQEPTLLEIAYSYEQGTKHRKPPAL</sequence>
<gene>
    <name evidence="2" type="ORF">CUC15_06520</name>
</gene>
<dbReference type="NCBIfam" id="NF005300">
    <property type="entry name" value="PRK06828.1"/>
    <property type="match status" value="1"/>
</dbReference>
<keyword evidence="2" id="KW-0378">Hydrolase</keyword>
<dbReference type="AlphaFoldDB" id="A0A345PF11"/>